<gene>
    <name evidence="1" type="ORF">J0X15_10390</name>
</gene>
<organism evidence="1 2">
    <name type="scientific">Roseibium limicola</name>
    <dbReference type="NCBI Taxonomy" id="2816037"/>
    <lineage>
        <taxon>Bacteria</taxon>
        <taxon>Pseudomonadati</taxon>
        <taxon>Pseudomonadota</taxon>
        <taxon>Alphaproteobacteria</taxon>
        <taxon>Hyphomicrobiales</taxon>
        <taxon>Stappiaceae</taxon>
        <taxon>Roseibium</taxon>
    </lineage>
</organism>
<sequence length="47" mass="5374">MMMLKTIFSRRYPTDDAHGGRCTDPMDHPAIQRMSARELADLPINRG</sequence>
<evidence type="ECO:0000313" key="1">
    <source>
        <dbReference type="EMBL" id="MBO0345627.1"/>
    </source>
</evidence>
<accession>A0A939ENE9</accession>
<dbReference type="RefSeq" id="WP_206941073.1">
    <property type="nucleotide sequence ID" value="NZ_JAFLNF010000004.1"/>
</dbReference>
<name>A0A939ENE9_9HYPH</name>
<evidence type="ECO:0000313" key="2">
    <source>
        <dbReference type="Proteomes" id="UP000664779"/>
    </source>
</evidence>
<proteinExistence type="predicted"/>
<protein>
    <submittedName>
        <fullName evidence="1">Uncharacterized protein</fullName>
    </submittedName>
</protein>
<keyword evidence="2" id="KW-1185">Reference proteome</keyword>
<dbReference type="Proteomes" id="UP000664779">
    <property type="component" value="Unassembled WGS sequence"/>
</dbReference>
<comment type="caution">
    <text evidence="1">The sequence shown here is derived from an EMBL/GenBank/DDBJ whole genome shotgun (WGS) entry which is preliminary data.</text>
</comment>
<reference evidence="1" key="1">
    <citation type="submission" date="2021-03" db="EMBL/GenBank/DDBJ databases">
        <title>Roseibium sp. CAU 1637 isolated from Incheon.</title>
        <authorList>
            <person name="Kim W."/>
        </authorList>
    </citation>
    <scope>NUCLEOTIDE SEQUENCE</scope>
    <source>
        <strain evidence="1">CAU 1637</strain>
    </source>
</reference>
<dbReference type="EMBL" id="JAFLNF010000004">
    <property type="protein sequence ID" value="MBO0345627.1"/>
    <property type="molecule type" value="Genomic_DNA"/>
</dbReference>
<dbReference type="AlphaFoldDB" id="A0A939ENE9"/>